<evidence type="ECO:0000256" key="2">
    <source>
        <dbReference type="SAM" id="Phobius"/>
    </source>
</evidence>
<feature type="region of interest" description="Disordered" evidence="1">
    <location>
        <begin position="150"/>
        <end position="197"/>
    </location>
</feature>
<evidence type="ECO:0000313" key="5">
    <source>
        <dbReference type="Proteomes" id="UP000054321"/>
    </source>
</evidence>
<feature type="chain" id="PRO_5002165418" description="Mid2 domain-containing protein" evidence="3">
    <location>
        <begin position="24"/>
        <end position="288"/>
    </location>
</feature>
<evidence type="ECO:0008006" key="6">
    <source>
        <dbReference type="Google" id="ProtNLM"/>
    </source>
</evidence>
<sequence>MAPTTAQPLLLAVFVIVFSLVSAQDPICYGQQGVENDKMFSCQPTAAESACCAPGDICYSSGLCAPGPTENQDTVTPFFWNGCTDPSFTSSACFSSCFNLPGNGVQVCPNVGPNHYCCYQFGGCNCSDPSQVFSIAAATIITTINPSITHTSQSSTATTSSSTTTTGSSSNSASTTNPASSSPTSSSPSATSTLSNAQKSTNEVPVAVPIGVGVGLGVPLILLVAGLLFYLLRRPGAAAPDTMLLANQKPSQATDIGGYYNTHEMAGQSGQQYSAGAYAPGELPAGNR</sequence>
<gene>
    <name evidence="4" type="ORF">OIDMADRAFT_175182</name>
</gene>
<dbReference type="HOGENOM" id="CLU_055859_2_0_1"/>
<dbReference type="AlphaFoldDB" id="A0A0C3HJG5"/>
<evidence type="ECO:0000313" key="4">
    <source>
        <dbReference type="EMBL" id="KIN08371.1"/>
    </source>
</evidence>
<feature type="transmembrane region" description="Helical" evidence="2">
    <location>
        <begin position="206"/>
        <end position="232"/>
    </location>
</feature>
<evidence type="ECO:0000256" key="3">
    <source>
        <dbReference type="SAM" id="SignalP"/>
    </source>
</evidence>
<organism evidence="4 5">
    <name type="scientific">Oidiodendron maius (strain Zn)</name>
    <dbReference type="NCBI Taxonomy" id="913774"/>
    <lineage>
        <taxon>Eukaryota</taxon>
        <taxon>Fungi</taxon>
        <taxon>Dikarya</taxon>
        <taxon>Ascomycota</taxon>
        <taxon>Pezizomycotina</taxon>
        <taxon>Leotiomycetes</taxon>
        <taxon>Leotiomycetes incertae sedis</taxon>
        <taxon>Myxotrichaceae</taxon>
        <taxon>Oidiodendron</taxon>
    </lineage>
</organism>
<proteinExistence type="predicted"/>
<dbReference type="Proteomes" id="UP000054321">
    <property type="component" value="Unassembled WGS sequence"/>
</dbReference>
<reference evidence="5" key="2">
    <citation type="submission" date="2015-01" db="EMBL/GenBank/DDBJ databases">
        <title>Evolutionary Origins and Diversification of the Mycorrhizal Mutualists.</title>
        <authorList>
            <consortium name="DOE Joint Genome Institute"/>
            <consortium name="Mycorrhizal Genomics Consortium"/>
            <person name="Kohler A."/>
            <person name="Kuo A."/>
            <person name="Nagy L.G."/>
            <person name="Floudas D."/>
            <person name="Copeland A."/>
            <person name="Barry K.W."/>
            <person name="Cichocki N."/>
            <person name="Veneault-Fourrey C."/>
            <person name="LaButti K."/>
            <person name="Lindquist E.A."/>
            <person name="Lipzen A."/>
            <person name="Lundell T."/>
            <person name="Morin E."/>
            <person name="Murat C."/>
            <person name="Riley R."/>
            <person name="Ohm R."/>
            <person name="Sun H."/>
            <person name="Tunlid A."/>
            <person name="Henrissat B."/>
            <person name="Grigoriev I.V."/>
            <person name="Hibbett D.S."/>
            <person name="Martin F."/>
        </authorList>
    </citation>
    <scope>NUCLEOTIDE SEQUENCE [LARGE SCALE GENOMIC DNA]</scope>
    <source>
        <strain evidence="5">Zn</strain>
    </source>
</reference>
<protein>
    <recommendedName>
        <fullName evidence="6">Mid2 domain-containing protein</fullName>
    </recommendedName>
</protein>
<keyword evidence="2" id="KW-1133">Transmembrane helix</keyword>
<keyword evidence="2" id="KW-0472">Membrane</keyword>
<accession>A0A0C3HJG5</accession>
<dbReference type="InParanoid" id="A0A0C3HJG5"/>
<keyword evidence="3" id="KW-0732">Signal</keyword>
<feature type="signal peptide" evidence="3">
    <location>
        <begin position="1"/>
        <end position="23"/>
    </location>
</feature>
<dbReference type="EMBL" id="KN832870">
    <property type="protein sequence ID" value="KIN08371.1"/>
    <property type="molecule type" value="Genomic_DNA"/>
</dbReference>
<dbReference type="OrthoDB" id="5215637at2759"/>
<reference evidence="4 5" key="1">
    <citation type="submission" date="2014-04" db="EMBL/GenBank/DDBJ databases">
        <authorList>
            <consortium name="DOE Joint Genome Institute"/>
            <person name="Kuo A."/>
            <person name="Martino E."/>
            <person name="Perotto S."/>
            <person name="Kohler A."/>
            <person name="Nagy L.G."/>
            <person name="Floudas D."/>
            <person name="Copeland A."/>
            <person name="Barry K.W."/>
            <person name="Cichocki N."/>
            <person name="Veneault-Fourrey C."/>
            <person name="LaButti K."/>
            <person name="Lindquist E.A."/>
            <person name="Lipzen A."/>
            <person name="Lundell T."/>
            <person name="Morin E."/>
            <person name="Murat C."/>
            <person name="Sun H."/>
            <person name="Tunlid A."/>
            <person name="Henrissat B."/>
            <person name="Grigoriev I.V."/>
            <person name="Hibbett D.S."/>
            <person name="Martin F."/>
            <person name="Nordberg H.P."/>
            <person name="Cantor M.N."/>
            <person name="Hua S.X."/>
        </authorList>
    </citation>
    <scope>NUCLEOTIDE SEQUENCE [LARGE SCALE GENOMIC DNA]</scope>
    <source>
        <strain evidence="4 5">Zn</strain>
    </source>
</reference>
<keyword evidence="5" id="KW-1185">Reference proteome</keyword>
<name>A0A0C3HJG5_OIDMZ</name>
<dbReference type="STRING" id="913774.A0A0C3HJG5"/>
<keyword evidence="2" id="KW-0812">Transmembrane</keyword>
<evidence type="ECO:0000256" key="1">
    <source>
        <dbReference type="SAM" id="MobiDB-lite"/>
    </source>
</evidence>